<evidence type="ECO:0000313" key="1">
    <source>
        <dbReference type="EMBL" id="TKA63270.1"/>
    </source>
</evidence>
<comment type="caution">
    <text evidence="1">The sequence shown here is derived from an EMBL/GenBank/DDBJ whole genome shotgun (WGS) entry which is preliminary data.</text>
</comment>
<dbReference type="InterPro" id="IPR013877">
    <property type="entry name" value="YAP-bd/ALF4/Glomulin"/>
</dbReference>
<evidence type="ECO:0000313" key="2">
    <source>
        <dbReference type="Proteomes" id="UP000309340"/>
    </source>
</evidence>
<sequence>MAEDESPLIKALPPESDYITYLTIVEYNLNPENLPILHKVLQDETLAINIGWDLVHLLVPFLPESEQCLQDIARLGNPREVILKVTESLRLIEYESPDDESLDELSQTLAGALDSR</sequence>
<dbReference type="OrthoDB" id="5396786at2759"/>
<organism evidence="1 2">
    <name type="scientific">Friedmanniomyces simplex</name>
    <dbReference type="NCBI Taxonomy" id="329884"/>
    <lineage>
        <taxon>Eukaryota</taxon>
        <taxon>Fungi</taxon>
        <taxon>Dikarya</taxon>
        <taxon>Ascomycota</taxon>
        <taxon>Pezizomycotina</taxon>
        <taxon>Dothideomycetes</taxon>
        <taxon>Dothideomycetidae</taxon>
        <taxon>Mycosphaerellales</taxon>
        <taxon>Teratosphaeriaceae</taxon>
        <taxon>Friedmanniomyces</taxon>
    </lineage>
</organism>
<proteinExistence type="predicted"/>
<dbReference type="GO" id="GO:0005737">
    <property type="term" value="C:cytoplasm"/>
    <property type="evidence" value="ECO:0007669"/>
    <property type="project" value="TreeGrafter"/>
</dbReference>
<dbReference type="Pfam" id="PF08568">
    <property type="entry name" value="Kinetochor_Ybp2"/>
    <property type="match status" value="1"/>
</dbReference>
<dbReference type="EMBL" id="NAJQ01000966">
    <property type="protein sequence ID" value="TKA63270.1"/>
    <property type="molecule type" value="Genomic_DNA"/>
</dbReference>
<dbReference type="Proteomes" id="UP000309340">
    <property type="component" value="Unassembled WGS sequence"/>
</dbReference>
<protein>
    <submittedName>
        <fullName evidence="1">Uncharacterized protein</fullName>
    </submittedName>
</protein>
<reference evidence="1 2" key="1">
    <citation type="submission" date="2017-03" db="EMBL/GenBank/DDBJ databases">
        <title>Genomes of endolithic fungi from Antarctica.</title>
        <authorList>
            <person name="Coleine C."/>
            <person name="Masonjones S."/>
            <person name="Stajich J.E."/>
        </authorList>
    </citation>
    <scope>NUCLEOTIDE SEQUENCE [LARGE SCALE GENOMIC DNA]</scope>
    <source>
        <strain evidence="1 2">CCFEE 5184</strain>
    </source>
</reference>
<dbReference type="PANTHER" id="PTHR28020">
    <property type="entry name" value="YAP1-BINDING PROTEIN 1-RELATED"/>
    <property type="match status" value="1"/>
</dbReference>
<feature type="non-terminal residue" evidence="1">
    <location>
        <position position="116"/>
    </location>
</feature>
<dbReference type="GO" id="GO:0034599">
    <property type="term" value="P:cellular response to oxidative stress"/>
    <property type="evidence" value="ECO:0007669"/>
    <property type="project" value="InterPro"/>
</dbReference>
<gene>
    <name evidence="1" type="ORF">B0A55_10211</name>
</gene>
<accession>A0A4U0WJP6</accession>
<dbReference type="AlphaFoldDB" id="A0A4U0WJP6"/>
<name>A0A4U0WJP6_9PEZI</name>
<dbReference type="PANTHER" id="PTHR28020:SF1">
    <property type="entry name" value="YAP1-BINDING PROTEIN 1-RELATED"/>
    <property type="match status" value="1"/>
</dbReference>
<dbReference type="STRING" id="329884.A0A4U0WJP6"/>
<keyword evidence="2" id="KW-1185">Reference proteome</keyword>
<dbReference type="InterPro" id="IPR040347">
    <property type="entry name" value="YBP1/2"/>
</dbReference>